<evidence type="ECO:0000256" key="4">
    <source>
        <dbReference type="PROSITE-ProRule" id="PRU00236"/>
    </source>
</evidence>
<protein>
    <recommendedName>
        <fullName evidence="1">protein acetyllysine N-acetyltransferase</fullName>
        <ecNumber evidence="1">2.3.1.286</ecNumber>
    </recommendedName>
</protein>
<evidence type="ECO:0000313" key="7">
    <source>
        <dbReference type="Proteomes" id="UP000094291"/>
    </source>
</evidence>
<evidence type="ECO:0000256" key="2">
    <source>
        <dbReference type="ARBA" id="ARBA00022679"/>
    </source>
</evidence>
<keyword evidence="4" id="KW-0862">Zinc</keyword>
<name>A0A1E2VE73_9GAMM</name>
<dbReference type="InterPro" id="IPR026591">
    <property type="entry name" value="Sirtuin_cat_small_dom_sf"/>
</dbReference>
<feature type="active site" description="Proton acceptor" evidence="4">
    <location>
        <position position="133"/>
    </location>
</feature>
<dbReference type="PROSITE" id="PS50305">
    <property type="entry name" value="SIRTUIN"/>
    <property type="match status" value="1"/>
</dbReference>
<sequence length="289" mass="31715">MNDARHNACTVEHEIEPAAQALADFIRTHPRLLVITGAGVSTDSGIPDYRDHTGAWKRRAPVQHHDFMTHLSVRQRYWARALVGFSVMQQACSSPVHHALARLEQAGYIHQLITQNVDQLHQRAGSRRVIDLHGRADVVCCMNCGHRMMRYALHEQMAACNPDFAAMTATVAPDGDADLEDVDFSSFQVVNCARCGGLFKPDVVFYGDVVPVARARQAREALDNAEALLTLGTSLMVYSGYRFCRLAHERGLPIASLNLGVTRADALLSLKLNAPLAPVLDAALTQLGL</sequence>
<evidence type="ECO:0000256" key="3">
    <source>
        <dbReference type="ARBA" id="ARBA00023027"/>
    </source>
</evidence>
<dbReference type="InterPro" id="IPR029035">
    <property type="entry name" value="DHS-like_NAD/FAD-binding_dom"/>
</dbReference>
<keyword evidence="7" id="KW-1185">Reference proteome</keyword>
<proteinExistence type="predicted"/>
<feature type="binding site" evidence="4">
    <location>
        <position position="192"/>
    </location>
    <ligand>
        <name>Zn(2+)</name>
        <dbReference type="ChEBI" id="CHEBI:29105"/>
    </ligand>
</feature>
<dbReference type="Proteomes" id="UP000094291">
    <property type="component" value="Unassembled WGS sequence"/>
</dbReference>
<keyword evidence="4" id="KW-0479">Metal-binding</keyword>
<evidence type="ECO:0000313" key="6">
    <source>
        <dbReference type="EMBL" id="ODC04965.1"/>
    </source>
</evidence>
<dbReference type="STRING" id="197479.BFW38_16910"/>
<dbReference type="InterPro" id="IPR026590">
    <property type="entry name" value="Ssirtuin_cat_dom"/>
</dbReference>
<dbReference type="Pfam" id="PF02146">
    <property type="entry name" value="SIR2"/>
    <property type="match status" value="1"/>
</dbReference>
<dbReference type="InterPro" id="IPR003000">
    <property type="entry name" value="Sirtuin"/>
</dbReference>
<dbReference type="RefSeq" id="WP_068999987.1">
    <property type="nucleotide sequence ID" value="NZ_MDTQ01000001.1"/>
</dbReference>
<feature type="domain" description="Deacetylase sirtuin-type" evidence="5">
    <location>
        <begin position="8"/>
        <end position="289"/>
    </location>
</feature>
<dbReference type="GO" id="GO:0070403">
    <property type="term" value="F:NAD+ binding"/>
    <property type="evidence" value="ECO:0007669"/>
    <property type="project" value="InterPro"/>
</dbReference>
<dbReference type="Gene3D" id="3.40.50.1220">
    <property type="entry name" value="TPP-binding domain"/>
    <property type="match status" value="1"/>
</dbReference>
<dbReference type="InterPro" id="IPR050134">
    <property type="entry name" value="NAD-dep_sirtuin_deacylases"/>
</dbReference>
<dbReference type="SUPFAM" id="SSF52467">
    <property type="entry name" value="DHS-like NAD/FAD-binding domain"/>
    <property type="match status" value="1"/>
</dbReference>
<evidence type="ECO:0000256" key="1">
    <source>
        <dbReference type="ARBA" id="ARBA00012928"/>
    </source>
</evidence>
<accession>A0A1E2VE73</accession>
<feature type="binding site" evidence="4">
    <location>
        <position position="141"/>
    </location>
    <ligand>
        <name>Zn(2+)</name>
        <dbReference type="ChEBI" id="CHEBI:29105"/>
    </ligand>
</feature>
<organism evidence="6 7">
    <name type="scientific">Terasakiispira papahanaumokuakeensis</name>
    <dbReference type="NCBI Taxonomy" id="197479"/>
    <lineage>
        <taxon>Bacteria</taxon>
        <taxon>Pseudomonadati</taxon>
        <taxon>Pseudomonadota</taxon>
        <taxon>Gammaproteobacteria</taxon>
        <taxon>Oceanospirillales</taxon>
        <taxon>Terasakiispira</taxon>
    </lineage>
</organism>
<evidence type="ECO:0000259" key="5">
    <source>
        <dbReference type="PROSITE" id="PS50305"/>
    </source>
</evidence>
<dbReference type="OrthoDB" id="9800582at2"/>
<dbReference type="Gene3D" id="3.30.1600.10">
    <property type="entry name" value="SIR2/SIRT2 'Small Domain"/>
    <property type="match status" value="1"/>
</dbReference>
<dbReference type="PANTHER" id="PTHR11085">
    <property type="entry name" value="NAD-DEPENDENT PROTEIN DEACYLASE SIRTUIN-5, MITOCHONDRIAL-RELATED"/>
    <property type="match status" value="1"/>
</dbReference>
<keyword evidence="2" id="KW-0808">Transferase</keyword>
<feature type="binding site" evidence="4">
    <location>
        <position position="144"/>
    </location>
    <ligand>
        <name>Zn(2+)</name>
        <dbReference type="ChEBI" id="CHEBI:29105"/>
    </ligand>
</feature>
<dbReference type="GO" id="GO:0046872">
    <property type="term" value="F:metal ion binding"/>
    <property type="evidence" value="ECO:0007669"/>
    <property type="project" value="UniProtKB-KW"/>
</dbReference>
<reference evidence="6 7" key="1">
    <citation type="submission" date="2016-08" db="EMBL/GenBank/DDBJ databases">
        <authorList>
            <person name="Seilhamer J.J."/>
        </authorList>
    </citation>
    <scope>NUCLEOTIDE SEQUENCE [LARGE SCALE GENOMIC DNA]</scope>
    <source>
        <strain evidence="6 7">PH27A</strain>
    </source>
</reference>
<gene>
    <name evidence="6" type="ORF">BFW38_16910</name>
</gene>
<dbReference type="AlphaFoldDB" id="A0A1E2VE73"/>
<keyword evidence="3" id="KW-0520">NAD</keyword>
<dbReference type="NCBIfam" id="NF003738">
    <property type="entry name" value="PRK05333.1"/>
    <property type="match status" value="1"/>
</dbReference>
<dbReference type="EMBL" id="MDTQ01000001">
    <property type="protein sequence ID" value="ODC04965.1"/>
    <property type="molecule type" value="Genomic_DNA"/>
</dbReference>
<dbReference type="GO" id="GO:0017136">
    <property type="term" value="F:histone deacetylase activity, NAD-dependent"/>
    <property type="evidence" value="ECO:0007669"/>
    <property type="project" value="TreeGrafter"/>
</dbReference>
<dbReference type="EC" id="2.3.1.286" evidence="1"/>
<dbReference type="PANTHER" id="PTHR11085:SF10">
    <property type="entry name" value="NAD-DEPENDENT PROTEIN DEACYLASE SIRTUIN-5, MITOCHONDRIAL-RELATED"/>
    <property type="match status" value="1"/>
</dbReference>
<comment type="caution">
    <text evidence="6">The sequence shown here is derived from an EMBL/GenBank/DDBJ whole genome shotgun (WGS) entry which is preliminary data.</text>
</comment>
<feature type="binding site" evidence="4">
    <location>
        <position position="195"/>
    </location>
    <ligand>
        <name>Zn(2+)</name>
        <dbReference type="ChEBI" id="CHEBI:29105"/>
    </ligand>
</feature>